<evidence type="ECO:0000256" key="2">
    <source>
        <dbReference type="SAM" id="Coils"/>
    </source>
</evidence>
<reference evidence="3 4" key="1">
    <citation type="submission" date="2017-11" db="EMBL/GenBank/DDBJ databases">
        <title>Isolation and Characterization of Methanogenic Archaea from Saline Meromictic Lake at Siberia.</title>
        <authorList>
            <person name="Shen Y."/>
            <person name="Huang H.-H."/>
            <person name="Lai M.-C."/>
            <person name="Chen S.-C."/>
        </authorList>
    </citation>
    <scope>NUCLEOTIDE SEQUENCE [LARGE SCALE GENOMIC DNA]</scope>
    <source>
        <strain evidence="3 4">SY-01</strain>
    </source>
</reference>
<name>A0A4E0PSJ6_9EURY</name>
<sequence length="89" mass="10618">MSYSLFISSECKKEIKKLTRKNVQLENILEKKIKDILENPTRFKPLRNELAGHYRVHIMTSFVLIFTVDLEERTVSLVHFSHHDDAYKR</sequence>
<evidence type="ECO:0000256" key="1">
    <source>
        <dbReference type="ARBA" id="ARBA00022649"/>
    </source>
</evidence>
<dbReference type="OrthoDB" id="131336at2157"/>
<evidence type="ECO:0000313" key="3">
    <source>
        <dbReference type="EMBL" id="TGC06970.1"/>
    </source>
</evidence>
<keyword evidence="1" id="KW-1277">Toxin-antitoxin system</keyword>
<gene>
    <name evidence="3" type="ORF">CUN85_12225</name>
</gene>
<comment type="caution">
    <text evidence="3">The sequence shown here is derived from an EMBL/GenBank/DDBJ whole genome shotgun (WGS) entry which is preliminary data.</text>
</comment>
<evidence type="ECO:0000313" key="4">
    <source>
        <dbReference type="Proteomes" id="UP000297295"/>
    </source>
</evidence>
<feature type="coiled-coil region" evidence="2">
    <location>
        <begin position="8"/>
        <end position="35"/>
    </location>
</feature>
<organism evidence="3 4">
    <name type="scientific">Methanolobus halotolerans</name>
    <dbReference type="NCBI Taxonomy" id="2052935"/>
    <lineage>
        <taxon>Archaea</taxon>
        <taxon>Methanobacteriati</taxon>
        <taxon>Methanobacteriota</taxon>
        <taxon>Stenosarchaea group</taxon>
        <taxon>Methanomicrobia</taxon>
        <taxon>Methanosarcinales</taxon>
        <taxon>Methanosarcinaceae</taxon>
        <taxon>Methanolobus</taxon>
    </lineage>
</organism>
<keyword evidence="2" id="KW-0175">Coiled coil</keyword>
<dbReference type="AlphaFoldDB" id="A0A4E0PSJ6"/>
<dbReference type="Gene3D" id="3.30.2310.20">
    <property type="entry name" value="RelE-like"/>
    <property type="match status" value="1"/>
</dbReference>
<proteinExistence type="predicted"/>
<keyword evidence="4" id="KW-1185">Reference proteome</keyword>
<dbReference type="InterPro" id="IPR035093">
    <property type="entry name" value="RelE/ParE_toxin_dom_sf"/>
</dbReference>
<dbReference type="Pfam" id="PF05016">
    <property type="entry name" value="ParE_toxin"/>
    <property type="match status" value="1"/>
</dbReference>
<protein>
    <recommendedName>
        <fullName evidence="5">mRNA interferase RelE/StbE</fullName>
    </recommendedName>
</protein>
<dbReference type="SUPFAM" id="SSF143011">
    <property type="entry name" value="RelE-like"/>
    <property type="match status" value="1"/>
</dbReference>
<accession>A0A4E0PSJ6</accession>
<evidence type="ECO:0008006" key="5">
    <source>
        <dbReference type="Google" id="ProtNLM"/>
    </source>
</evidence>
<dbReference type="EMBL" id="PGGK01000020">
    <property type="protein sequence ID" value="TGC06970.1"/>
    <property type="molecule type" value="Genomic_DNA"/>
</dbReference>
<dbReference type="InterPro" id="IPR007712">
    <property type="entry name" value="RelE/ParE_toxin"/>
</dbReference>
<dbReference type="Proteomes" id="UP000297295">
    <property type="component" value="Unassembled WGS sequence"/>
</dbReference>